<feature type="compositionally biased region" description="Polar residues" evidence="1">
    <location>
        <begin position="587"/>
        <end position="610"/>
    </location>
</feature>
<feature type="compositionally biased region" description="Polar residues" evidence="1">
    <location>
        <begin position="631"/>
        <end position="645"/>
    </location>
</feature>
<dbReference type="InterPro" id="IPR006624">
    <property type="entry name" value="Beta-propeller_rpt_TECPR"/>
</dbReference>
<feature type="compositionally biased region" description="Low complexity" evidence="1">
    <location>
        <begin position="675"/>
        <end position="690"/>
    </location>
</feature>
<keyword evidence="4" id="KW-1185">Reference proteome</keyword>
<evidence type="ECO:0000256" key="1">
    <source>
        <dbReference type="SAM" id="MobiDB-lite"/>
    </source>
</evidence>
<feature type="compositionally biased region" description="Low complexity" evidence="1">
    <location>
        <begin position="505"/>
        <end position="516"/>
    </location>
</feature>
<dbReference type="InterPro" id="IPR036322">
    <property type="entry name" value="WD40_repeat_dom_sf"/>
</dbReference>
<dbReference type="EMBL" id="CACRXK020006587">
    <property type="protein sequence ID" value="CAB4009837.1"/>
    <property type="molecule type" value="Genomic_DNA"/>
</dbReference>
<feature type="region of interest" description="Disordered" evidence="1">
    <location>
        <begin position="468"/>
        <end position="742"/>
    </location>
</feature>
<dbReference type="OrthoDB" id="9930272at2759"/>
<dbReference type="Pfam" id="PF23756">
    <property type="entry name" value="Beta-prop_HPS5"/>
    <property type="match status" value="1"/>
</dbReference>
<name>A0A7D9EH02_PARCT</name>
<dbReference type="SMART" id="SM00706">
    <property type="entry name" value="TECPR"/>
    <property type="match status" value="7"/>
</dbReference>
<dbReference type="Gene3D" id="2.130.10.10">
    <property type="entry name" value="YVTN repeat-like/Quinoprotein amine dehydrogenase"/>
    <property type="match status" value="1"/>
</dbReference>
<feature type="compositionally biased region" description="Polar residues" evidence="1">
    <location>
        <begin position="526"/>
        <end position="535"/>
    </location>
</feature>
<comment type="caution">
    <text evidence="3">The sequence shown here is derived from an EMBL/GenBank/DDBJ whole genome shotgun (WGS) entry which is preliminary data.</text>
</comment>
<gene>
    <name evidence="3" type="ORF">PACLA_8A061759</name>
</gene>
<sequence>MVDINVIQEECFLDEILTELPNRVAKPTPGVKGKNLKKLFHQFSDSLKDIQLQYTCVDVSSVAFAFGTNVGNAYVYQRKQKKILQISSETKYVPATCIRLAAGCTTVAFGHECGTFAVGLVDPPIHKSFDSLTAEDIHHSSITCLEWSNDGLILYAGDSHGKISMSVVKISEGILQTAIIVTEDGSVVQLCYGEDALLISTIKRTVLWPFHNETLVQVGEKERKTSGGFGSCFIPDTRREPTKKLYAARPGLRVWTADESGKVSSTSVFKSLLADKPPVIRTLSGNDTKFNSSGQFGQLLTFYNQYVITWDANHIWVLDLDLGNVIGCHSNLGKIRDVAVCGHEVFVLVNQRERFLRRFILTIERVLDSSCLDAVIAGSEDAGEAETEEGAEKSGFSLTSALMNVPFMALESDENKDSGPEITSELGTVEVGGPAKSDIFDKINAIPLDEGPGDIVFTVAKKKKKKKKQKQSTSSLQVEETSSESRAKIELSEEPESPDVSTPHTEAITTTAAEETTSNDMEPRSTLETALPNTSKSHEEVPDTAEDPEAATLAVILAKNTPQRDTHDEATDNVTNETKTEEKQGLETVQISVAANDSSDKTASSLPETNTRAKDNILEQEATGTEAKIETGTSTTEQTSAPQETTTDDEQKKNTQATLETPAKEREIQNVADPSTDVSSTSRQDSSDSTDVYRNSSDLLRLDSHEDDQPKSPETSTDPMASKPLPKEDHVPLHADTWSGRSLPTSQTIEHLAISQKYIFCIDSRSRVYFSDPNTASCSGWEKADFKAKQIYVNSPCDFISYIDHGKAFVRGNISDTNPVGNTSFQILDEVSLLTTCSTCTWALTADGTLRRVNTAAFAKLKCDARSSSSWKIEDSKDSLAQIVCYENVLWGRTHDETLLVYPGRTSGKKTTWKDEDKKAKWLHMSDDGTVWIITPDDQIWFKPHVTASCPTGKEWHQVTLGQYIIDDPSILESTFNFFSSVGSAYRSARTTEYLRHAAKGLLQSTKDMAFSLFRDGGSPKQIYCNMQSGVWLLDTRNTLHACRGQATGAYWDMVCPTGTAKSATWRCVSTGLAGYIWAIQPNGDFTCFHPKGPSYNVECPSSRVVDFTSGSPHGLWCFVTEQNSKVHIRDGISAEYPQGFAWTSLSLHRQEIGNIKHLSVGALTVWAVDSNGQVWIRIGSIRGDDEGSVLAQAWLPLDNPKHTEFISVEVNCNDSMVWAIDAKGAVYARDGVKEVFVVGQQWREVEGVALKSVCLSSYVVYGLCITGEIVCRFGVSEENCIGDYWKKIPGCFPQISVNSAGELWAISEDEKLYARKMKCLVFLRGDGKEGEGEGVVDGGSHGDGDGDDGGDWELI</sequence>
<dbReference type="Pfam" id="PF19193">
    <property type="entry name" value="Tectonin"/>
    <property type="match status" value="1"/>
</dbReference>
<dbReference type="PANTHER" id="PTHR23287:SF16">
    <property type="entry name" value="TECTONIN BETA-PROPELLER REPEAT-CONTAINING PROTEIN 2"/>
    <property type="match status" value="1"/>
</dbReference>
<dbReference type="SUPFAM" id="SSF50978">
    <property type="entry name" value="WD40 repeat-like"/>
    <property type="match status" value="1"/>
</dbReference>
<protein>
    <submittedName>
        <fullName evidence="3">Tectonin beta-propeller repeat-containing 2-like</fullName>
    </submittedName>
</protein>
<evidence type="ECO:0000259" key="2">
    <source>
        <dbReference type="Pfam" id="PF23756"/>
    </source>
</evidence>
<evidence type="ECO:0000313" key="3">
    <source>
        <dbReference type="EMBL" id="CAB4009837.1"/>
    </source>
</evidence>
<dbReference type="InterPro" id="IPR015943">
    <property type="entry name" value="WD40/YVTN_repeat-like_dom_sf"/>
</dbReference>
<feature type="domain" description="HPS5-like beta-propeller" evidence="2">
    <location>
        <begin position="50"/>
        <end position="350"/>
    </location>
</feature>
<dbReference type="PANTHER" id="PTHR23287">
    <property type="entry name" value="RUBY-EYE2-LIKE PROTEIN"/>
    <property type="match status" value="1"/>
</dbReference>
<feature type="region of interest" description="Disordered" evidence="1">
    <location>
        <begin position="1330"/>
        <end position="1356"/>
    </location>
</feature>
<organism evidence="3 4">
    <name type="scientific">Paramuricea clavata</name>
    <name type="common">Red gorgonian</name>
    <name type="synonym">Violescent sea-whip</name>
    <dbReference type="NCBI Taxonomy" id="317549"/>
    <lineage>
        <taxon>Eukaryota</taxon>
        <taxon>Metazoa</taxon>
        <taxon>Cnidaria</taxon>
        <taxon>Anthozoa</taxon>
        <taxon>Octocorallia</taxon>
        <taxon>Malacalcyonacea</taxon>
        <taxon>Plexauridae</taxon>
        <taxon>Paramuricea</taxon>
    </lineage>
</organism>
<feature type="compositionally biased region" description="Basic and acidic residues" evidence="1">
    <location>
        <begin position="700"/>
        <end position="711"/>
    </location>
</feature>
<dbReference type="GO" id="GO:0032527">
    <property type="term" value="P:protein exit from endoplasmic reticulum"/>
    <property type="evidence" value="ECO:0007669"/>
    <property type="project" value="TreeGrafter"/>
</dbReference>
<feature type="compositionally biased region" description="Acidic residues" evidence="1">
    <location>
        <begin position="1346"/>
        <end position="1356"/>
    </location>
</feature>
<accession>A0A7D9EH02</accession>
<dbReference type="InterPro" id="IPR056499">
    <property type="entry name" value="Beta-prop_HPS5-like"/>
</dbReference>
<evidence type="ECO:0000313" key="4">
    <source>
        <dbReference type="Proteomes" id="UP001152795"/>
    </source>
</evidence>
<reference evidence="3" key="1">
    <citation type="submission" date="2020-04" db="EMBL/GenBank/DDBJ databases">
        <authorList>
            <person name="Alioto T."/>
            <person name="Alioto T."/>
            <person name="Gomez Garrido J."/>
        </authorList>
    </citation>
    <scope>NUCLEOTIDE SEQUENCE</scope>
    <source>
        <strain evidence="3">A484AB</strain>
    </source>
</reference>
<proteinExistence type="predicted"/>
<dbReference type="GO" id="GO:0005737">
    <property type="term" value="C:cytoplasm"/>
    <property type="evidence" value="ECO:0007669"/>
    <property type="project" value="GOC"/>
</dbReference>
<dbReference type="Proteomes" id="UP001152795">
    <property type="component" value="Unassembled WGS sequence"/>
</dbReference>